<reference evidence="2" key="1">
    <citation type="submission" date="2023-04" db="EMBL/GenBank/DDBJ databases">
        <title>Phytophthora fragariaefolia NBRC 109709.</title>
        <authorList>
            <person name="Ichikawa N."/>
            <person name="Sato H."/>
            <person name="Tonouchi N."/>
        </authorList>
    </citation>
    <scope>NUCLEOTIDE SEQUENCE</scope>
    <source>
        <strain evidence="2">NBRC 109709</strain>
    </source>
</reference>
<dbReference type="EMBL" id="BSXT01004178">
    <property type="protein sequence ID" value="GMF57043.1"/>
    <property type="molecule type" value="Genomic_DNA"/>
</dbReference>
<evidence type="ECO:0000313" key="3">
    <source>
        <dbReference type="Proteomes" id="UP001165121"/>
    </source>
</evidence>
<name>A0A9W7D875_9STRA</name>
<sequence>MSPLNATPKPLEPLVLGPSNHGARDAWIEKVFGPRQRQAGIKVAREQLHTFVHRSLKLDSGVVQEHSYSEELSKYIAESSATLSGGGEEPLDDSDADSSEEEAECHIDVFGLIEIQPPLEYVEPPVEVPRSYRTQDLQGGMLVGGDYVLFTNWAFKRQLRRMRILAPIRECSGEYEQSASEVECRPKGVYSGKIVEL</sequence>
<dbReference type="OrthoDB" id="122610at2759"/>
<comment type="caution">
    <text evidence="2">The sequence shown here is derived from an EMBL/GenBank/DDBJ whole genome shotgun (WGS) entry which is preliminary data.</text>
</comment>
<dbReference type="Proteomes" id="UP001165121">
    <property type="component" value="Unassembled WGS sequence"/>
</dbReference>
<evidence type="ECO:0000256" key="1">
    <source>
        <dbReference type="SAM" id="MobiDB-lite"/>
    </source>
</evidence>
<feature type="compositionally biased region" description="Acidic residues" evidence="1">
    <location>
        <begin position="89"/>
        <end position="100"/>
    </location>
</feature>
<proteinExistence type="predicted"/>
<evidence type="ECO:0000313" key="2">
    <source>
        <dbReference type="EMBL" id="GMF57043.1"/>
    </source>
</evidence>
<protein>
    <submittedName>
        <fullName evidence="2">Unnamed protein product</fullName>
    </submittedName>
</protein>
<gene>
    <name evidence="2" type="ORF">Pfra01_002430700</name>
</gene>
<feature type="region of interest" description="Disordered" evidence="1">
    <location>
        <begin position="80"/>
        <end position="100"/>
    </location>
</feature>
<dbReference type="AlphaFoldDB" id="A0A9W7D875"/>
<organism evidence="2 3">
    <name type="scientific">Phytophthora fragariaefolia</name>
    <dbReference type="NCBI Taxonomy" id="1490495"/>
    <lineage>
        <taxon>Eukaryota</taxon>
        <taxon>Sar</taxon>
        <taxon>Stramenopiles</taxon>
        <taxon>Oomycota</taxon>
        <taxon>Peronosporomycetes</taxon>
        <taxon>Peronosporales</taxon>
        <taxon>Peronosporaceae</taxon>
        <taxon>Phytophthora</taxon>
    </lineage>
</organism>
<accession>A0A9W7D875</accession>
<keyword evidence="3" id="KW-1185">Reference proteome</keyword>